<dbReference type="RefSeq" id="WP_255239035.1">
    <property type="nucleotide sequence ID" value="NZ_CP101397.1"/>
</dbReference>
<gene>
    <name evidence="4" type="ORF">NLU04_12180</name>
</gene>
<dbReference type="PANTHER" id="PTHR33744">
    <property type="entry name" value="CARBOHYDRATE DIACID REGULATOR"/>
    <property type="match status" value="1"/>
</dbReference>
<evidence type="ECO:0000313" key="5">
    <source>
        <dbReference type="Proteomes" id="UP001058236"/>
    </source>
</evidence>
<reference evidence="4" key="1">
    <citation type="submission" date="2022-07" db="EMBL/GenBank/DDBJ databases">
        <title>Genomic of Streptomyces cavourensis F2.</title>
        <authorList>
            <person name="Hu S."/>
            <person name="Liang W."/>
        </authorList>
    </citation>
    <scope>NUCLEOTIDE SEQUENCE</scope>
    <source>
        <strain evidence="4">F2</strain>
    </source>
</reference>
<dbReference type="InterPro" id="IPR041522">
    <property type="entry name" value="CdaR_GGDEF"/>
</dbReference>
<comment type="similarity">
    <text evidence="1">Belongs to the CdaR family.</text>
</comment>
<protein>
    <submittedName>
        <fullName evidence="4">Helix-turn-helix domain-containing protein</fullName>
    </submittedName>
</protein>
<feature type="compositionally biased region" description="Basic and acidic residues" evidence="2">
    <location>
        <begin position="639"/>
        <end position="648"/>
    </location>
</feature>
<organism evidence="4 5">
    <name type="scientific">Streptomyces cavourensis</name>
    <dbReference type="NCBI Taxonomy" id="67258"/>
    <lineage>
        <taxon>Bacteria</taxon>
        <taxon>Bacillati</taxon>
        <taxon>Actinomycetota</taxon>
        <taxon>Actinomycetes</taxon>
        <taxon>Kitasatosporales</taxon>
        <taxon>Streptomycetaceae</taxon>
        <taxon>Streptomyces</taxon>
    </lineage>
</organism>
<dbReference type="SUPFAM" id="SSF55781">
    <property type="entry name" value="GAF domain-like"/>
    <property type="match status" value="1"/>
</dbReference>
<evidence type="ECO:0000256" key="1">
    <source>
        <dbReference type="ARBA" id="ARBA00006754"/>
    </source>
</evidence>
<feature type="domain" description="GAF" evidence="3">
    <location>
        <begin position="87"/>
        <end position="238"/>
    </location>
</feature>
<name>A0ABY5F651_9ACTN</name>
<evidence type="ECO:0000256" key="2">
    <source>
        <dbReference type="SAM" id="MobiDB-lite"/>
    </source>
</evidence>
<dbReference type="Pfam" id="PF13556">
    <property type="entry name" value="HTH_30"/>
    <property type="match status" value="1"/>
</dbReference>
<dbReference type="Pfam" id="PF01590">
    <property type="entry name" value="GAF"/>
    <property type="match status" value="1"/>
</dbReference>
<evidence type="ECO:0000259" key="3">
    <source>
        <dbReference type="SMART" id="SM00065"/>
    </source>
</evidence>
<evidence type="ECO:0000313" key="4">
    <source>
        <dbReference type="EMBL" id="UTR79170.1"/>
    </source>
</evidence>
<dbReference type="InterPro" id="IPR042070">
    <property type="entry name" value="PucR_C-HTH_sf"/>
</dbReference>
<feature type="compositionally biased region" description="Acidic residues" evidence="2">
    <location>
        <begin position="653"/>
        <end position="662"/>
    </location>
</feature>
<sequence length="662" mass="71201">MDSAECSDISEIIGILELLATEAPPAEVSELLRRVRSRGADPATLVQWERAERLAQRVHTLFSHRQQREAELASLLDTARELSAPHGLDALLKTIARRTRTLLGLDMACVSLREDEAGGCLVRAADGHASALTVGLLVPRSIGLGDEAVTRSVPLWTSDYLSDDRLRRTDALDEAVRAEGLRAMIAAPLRCGDETSGVLYAGDRSIRHFTIGEVSFMSLLGDIAAVAIEKASLLERGRAEAAALRSGISRAKSQLARARELVRLHHGLVDHALAGRGLKGLVAELADVLCGAVQVKDPEQRTLRAAGDVPDTDAAEVLEASRAALARRLPVVLSTGTWMIPVMAGNEELGALLLHPHAPDHEPDEQLLLLAAQSVSVLLRVQSGEAAAASPFRDELFGDLLASPRPSRQVLQRAARLNVDLERPHVVVTIGPEADELGRVAGWAASYARRMGGLRSVQQGRVDLLLPAVDSSASAAKVFAEVSPLLTHPVTVGAAGPVTGPDLIRQTHAEARHCLDALISLGSTGAHASPEDLGFLGMLLSDNRDAAYFIAATIGPVLDYDAQRTTELTRTLHAYFTAGGSPTHAAEALHVHPNTVSRRLERITELLGADWLKPERALEVQVALRLHLTHSLLRRKRHHDPDQADRPELPAWSDEEESADMA</sequence>
<feature type="region of interest" description="Disordered" evidence="2">
    <location>
        <begin position="636"/>
        <end position="662"/>
    </location>
</feature>
<proteinExistence type="inferred from homology"/>
<dbReference type="InterPro" id="IPR051448">
    <property type="entry name" value="CdaR-like_regulators"/>
</dbReference>
<dbReference type="SMART" id="SM00065">
    <property type="entry name" value="GAF"/>
    <property type="match status" value="1"/>
</dbReference>
<dbReference type="Gene3D" id="1.10.10.2840">
    <property type="entry name" value="PucR C-terminal helix-turn-helix domain"/>
    <property type="match status" value="1"/>
</dbReference>
<dbReference type="PANTHER" id="PTHR33744:SF1">
    <property type="entry name" value="DNA-BINDING TRANSCRIPTIONAL ACTIVATOR ADER"/>
    <property type="match status" value="1"/>
</dbReference>
<dbReference type="Proteomes" id="UP001058236">
    <property type="component" value="Chromosome"/>
</dbReference>
<dbReference type="Pfam" id="PF17853">
    <property type="entry name" value="GGDEF_2"/>
    <property type="match status" value="1"/>
</dbReference>
<dbReference type="Gene3D" id="3.30.450.40">
    <property type="match status" value="1"/>
</dbReference>
<dbReference type="EMBL" id="CP101397">
    <property type="protein sequence ID" value="UTR79170.1"/>
    <property type="molecule type" value="Genomic_DNA"/>
</dbReference>
<dbReference type="InterPro" id="IPR029016">
    <property type="entry name" value="GAF-like_dom_sf"/>
</dbReference>
<accession>A0ABY5F651</accession>
<dbReference type="InterPro" id="IPR003018">
    <property type="entry name" value="GAF"/>
</dbReference>
<dbReference type="InterPro" id="IPR025736">
    <property type="entry name" value="PucR_C-HTH_dom"/>
</dbReference>
<keyword evidence="5" id="KW-1185">Reference proteome</keyword>